<gene>
    <name evidence="1" type="ORF">A9309_03580</name>
</gene>
<evidence type="ECO:0000313" key="1">
    <source>
        <dbReference type="EMBL" id="OBX65140.1"/>
    </source>
</evidence>
<proteinExistence type="predicted"/>
<name>A0A1B8Q5W1_MORLA</name>
<evidence type="ECO:0000313" key="2">
    <source>
        <dbReference type="Proteomes" id="UP000092607"/>
    </source>
</evidence>
<sequence length="82" mass="9941">MLRKIILWLKRIEAKSPTRRGTPKDKKHKYRLFCSHNTLRVAKIPNEKPKDKIKKRQDKKDKIKPNTQIFGFTPYVIRRKQN</sequence>
<comment type="caution">
    <text evidence="1">The sequence shown here is derived from an EMBL/GenBank/DDBJ whole genome shotgun (WGS) entry which is preliminary data.</text>
</comment>
<accession>A0A1B8Q5W1</accession>
<dbReference type="Proteomes" id="UP000092607">
    <property type="component" value="Unassembled WGS sequence"/>
</dbReference>
<dbReference type="AlphaFoldDB" id="A0A1B8Q5W1"/>
<reference evidence="1 2" key="1">
    <citation type="submission" date="2016-06" db="EMBL/GenBank/DDBJ databases">
        <title>Draft genome of Moraxella lacunata CCUG 57757A.</title>
        <authorList>
            <person name="Salva-Serra F."/>
            <person name="Engstrom-Jakobsson H."/>
            <person name="Thorell K."/>
            <person name="Gonzales-Siles L."/>
            <person name="Karlsson R."/>
            <person name="Boulund F."/>
            <person name="Engstrand L."/>
            <person name="Kristiansson E."/>
            <person name="Moore E."/>
        </authorList>
    </citation>
    <scope>NUCLEOTIDE SEQUENCE [LARGE SCALE GENOMIC DNA]</scope>
    <source>
        <strain evidence="1 2">CCUG 57757A</strain>
    </source>
</reference>
<protein>
    <submittedName>
        <fullName evidence="1">Uncharacterized protein</fullName>
    </submittedName>
</protein>
<dbReference type="EMBL" id="LZMS01000037">
    <property type="protein sequence ID" value="OBX65140.1"/>
    <property type="molecule type" value="Genomic_DNA"/>
</dbReference>
<organism evidence="1 2">
    <name type="scientific">Moraxella lacunata</name>
    <dbReference type="NCBI Taxonomy" id="477"/>
    <lineage>
        <taxon>Bacteria</taxon>
        <taxon>Pseudomonadati</taxon>
        <taxon>Pseudomonadota</taxon>
        <taxon>Gammaproteobacteria</taxon>
        <taxon>Moraxellales</taxon>
        <taxon>Moraxellaceae</taxon>
        <taxon>Moraxella</taxon>
    </lineage>
</organism>